<dbReference type="AlphaFoldDB" id="A0AAT9GVP5"/>
<evidence type="ECO:0000313" key="2">
    <source>
        <dbReference type="EMBL" id="BFH74783.1"/>
    </source>
</evidence>
<sequence>MGGKVIFSKKPRQSVEEIFDREEEIKQLSFLLERNEWVILLGPRMSGKTSLALSVSNTFSNRKTIYVDLVKVKGLKDFINRLYSSIPKNLVDKVRDSLESLGVKIGVASLSFRIRSTTVIEAIIKSICSDTILILDEAQDLKQGINHLIPVFHRLLNSCPSLSIIFTGSAIGLIKTLLEQKGEKPLAGRRPTEIFLKPWSEEIAREYLIEGLDECKVKYNEKEINEVLQELGTLVGWLNIYGVNRCIKPHEGGTKRQYN</sequence>
<accession>A0AAT9GVP5</accession>
<evidence type="ECO:0000259" key="1">
    <source>
        <dbReference type="Pfam" id="PF01637"/>
    </source>
</evidence>
<dbReference type="KEGG" id="sjv:SJAV_27270"/>
<dbReference type="EMBL" id="AP031322">
    <property type="protein sequence ID" value="BFH74783.1"/>
    <property type="molecule type" value="Genomic_DNA"/>
</dbReference>
<dbReference type="PANTHER" id="PTHR34301">
    <property type="entry name" value="DNA-BINDING PROTEIN-RELATED"/>
    <property type="match status" value="1"/>
</dbReference>
<organism evidence="2">
    <name type="scientific">Sulfurisphaera javensis</name>
    <dbReference type="NCBI Taxonomy" id="2049879"/>
    <lineage>
        <taxon>Archaea</taxon>
        <taxon>Thermoproteota</taxon>
        <taxon>Thermoprotei</taxon>
        <taxon>Sulfolobales</taxon>
        <taxon>Sulfolobaceae</taxon>
        <taxon>Sulfurisphaera</taxon>
    </lineage>
</organism>
<dbReference type="Gene3D" id="1.10.8.60">
    <property type="match status" value="1"/>
</dbReference>
<gene>
    <name evidence="2" type="ORF">SJAV_27270</name>
</gene>
<dbReference type="Gene3D" id="3.40.50.300">
    <property type="entry name" value="P-loop containing nucleotide triphosphate hydrolases"/>
    <property type="match status" value="1"/>
</dbReference>
<dbReference type="InterPro" id="IPR027417">
    <property type="entry name" value="P-loop_NTPase"/>
</dbReference>
<name>A0AAT9GVP5_9CREN</name>
<dbReference type="RefSeq" id="WP_369610258.1">
    <property type="nucleotide sequence ID" value="NZ_AP031322.1"/>
</dbReference>
<reference evidence="2" key="1">
    <citation type="submission" date="2024-03" db="EMBL/GenBank/DDBJ databases">
        <title>Complete genome sequence of Sulfurisphaera javensis strain KD-1.</title>
        <authorList>
            <person name="Sakai H."/>
            <person name="Nur N."/>
            <person name="Suwanto A."/>
            <person name="Kurosawa N."/>
        </authorList>
    </citation>
    <scope>NUCLEOTIDE SEQUENCE</scope>
    <source>
        <strain evidence="2">KD-1</strain>
    </source>
</reference>
<dbReference type="SUPFAM" id="SSF52540">
    <property type="entry name" value="P-loop containing nucleoside triphosphate hydrolases"/>
    <property type="match status" value="1"/>
</dbReference>
<proteinExistence type="predicted"/>
<dbReference type="GeneID" id="92355678"/>
<dbReference type="Pfam" id="PF01637">
    <property type="entry name" value="ATPase_2"/>
    <property type="match status" value="1"/>
</dbReference>
<dbReference type="GO" id="GO:0005524">
    <property type="term" value="F:ATP binding"/>
    <property type="evidence" value="ECO:0007669"/>
    <property type="project" value="InterPro"/>
</dbReference>
<feature type="domain" description="ATPase" evidence="1">
    <location>
        <begin position="19"/>
        <end position="234"/>
    </location>
</feature>
<dbReference type="InterPro" id="IPR011579">
    <property type="entry name" value="ATPase_dom"/>
</dbReference>
<dbReference type="PANTHER" id="PTHR34301:SF8">
    <property type="entry name" value="ATPASE DOMAIN-CONTAINING PROTEIN"/>
    <property type="match status" value="1"/>
</dbReference>
<protein>
    <recommendedName>
        <fullName evidence="1">ATPase domain-containing protein</fullName>
    </recommendedName>
</protein>